<dbReference type="PROSITE" id="PS50003">
    <property type="entry name" value="PH_DOMAIN"/>
    <property type="match status" value="1"/>
</dbReference>
<dbReference type="Pfam" id="PF00169">
    <property type="entry name" value="PH"/>
    <property type="match status" value="1"/>
</dbReference>
<dbReference type="FunFam" id="1.10.8.270:FF:000026">
    <property type="entry name" value="TBC (Tre-2/Bub2/Cdc16) domain family"/>
    <property type="match status" value="1"/>
</dbReference>
<dbReference type="InterPro" id="IPR035969">
    <property type="entry name" value="Rab-GAP_TBC_sf"/>
</dbReference>
<feature type="compositionally biased region" description="Acidic residues" evidence="2">
    <location>
        <begin position="19"/>
        <end position="29"/>
    </location>
</feature>
<gene>
    <name evidence="5" type="ORF">TCAL_16398</name>
</gene>
<dbReference type="Gene3D" id="2.30.29.30">
    <property type="entry name" value="Pleckstrin-homology domain (PH domain)/Phosphotyrosine-binding domain (PTB)"/>
    <property type="match status" value="1"/>
</dbReference>
<dbReference type="SMART" id="SM00233">
    <property type="entry name" value="PH"/>
    <property type="match status" value="1"/>
</dbReference>
<feature type="compositionally biased region" description="Pro residues" evidence="2">
    <location>
        <begin position="345"/>
        <end position="359"/>
    </location>
</feature>
<accession>A0A553NXV9</accession>
<proteinExistence type="predicted"/>
<feature type="coiled-coil region" evidence="1">
    <location>
        <begin position="567"/>
        <end position="604"/>
    </location>
</feature>
<dbReference type="InterPro" id="IPR001849">
    <property type="entry name" value="PH_domain"/>
</dbReference>
<evidence type="ECO:0008006" key="7">
    <source>
        <dbReference type="Google" id="ProtNLM"/>
    </source>
</evidence>
<feature type="domain" description="PH" evidence="3">
    <location>
        <begin position="157"/>
        <end position="258"/>
    </location>
</feature>
<dbReference type="PROSITE" id="PS50086">
    <property type="entry name" value="TBC_RABGAP"/>
    <property type="match status" value="1"/>
</dbReference>
<feature type="coiled-coil region" evidence="1">
    <location>
        <begin position="684"/>
        <end position="722"/>
    </location>
</feature>
<dbReference type="Gene3D" id="1.10.8.270">
    <property type="entry name" value="putative rabgap domain of human tbc1 domain family member 14 like domains"/>
    <property type="match status" value="1"/>
</dbReference>
<reference evidence="5 6" key="1">
    <citation type="journal article" date="2018" name="Nat. Ecol. Evol.">
        <title>Genomic signatures of mitonuclear coevolution across populations of Tigriopus californicus.</title>
        <authorList>
            <person name="Barreto F.S."/>
            <person name="Watson E.T."/>
            <person name="Lima T.G."/>
            <person name="Willett C.S."/>
            <person name="Edmands S."/>
            <person name="Li W."/>
            <person name="Burton R.S."/>
        </authorList>
    </citation>
    <scope>NUCLEOTIDE SEQUENCE [LARGE SCALE GENOMIC DNA]</scope>
    <source>
        <strain evidence="5 6">San Diego</strain>
    </source>
</reference>
<protein>
    <recommendedName>
        <fullName evidence="7">Rab-GAP TBC domain-containing protein</fullName>
    </recommendedName>
</protein>
<dbReference type="InterPro" id="IPR000195">
    <property type="entry name" value="Rab-GAP-TBC_dom"/>
</dbReference>
<feature type="region of interest" description="Disordered" evidence="2">
    <location>
        <begin position="334"/>
        <end position="367"/>
    </location>
</feature>
<dbReference type="STRING" id="6832.A0A553NXV9"/>
<dbReference type="SUPFAM" id="SSF47923">
    <property type="entry name" value="Ypt/Rab-GAP domain of gyp1p"/>
    <property type="match status" value="2"/>
</dbReference>
<dbReference type="SUPFAM" id="SSF50729">
    <property type="entry name" value="PH domain-like"/>
    <property type="match status" value="1"/>
</dbReference>
<feature type="region of interest" description="Disordered" evidence="2">
    <location>
        <begin position="1"/>
        <end position="54"/>
    </location>
</feature>
<organism evidence="5 6">
    <name type="scientific">Tigriopus californicus</name>
    <name type="common">Marine copepod</name>
    <dbReference type="NCBI Taxonomy" id="6832"/>
    <lineage>
        <taxon>Eukaryota</taxon>
        <taxon>Metazoa</taxon>
        <taxon>Ecdysozoa</taxon>
        <taxon>Arthropoda</taxon>
        <taxon>Crustacea</taxon>
        <taxon>Multicrustacea</taxon>
        <taxon>Hexanauplia</taxon>
        <taxon>Copepoda</taxon>
        <taxon>Harpacticoida</taxon>
        <taxon>Harpacticidae</taxon>
        <taxon>Tigriopus</taxon>
    </lineage>
</organism>
<name>A0A553NXV9_TIGCA</name>
<dbReference type="AlphaFoldDB" id="A0A553NXV9"/>
<dbReference type="SMART" id="SM00164">
    <property type="entry name" value="TBC"/>
    <property type="match status" value="1"/>
</dbReference>
<evidence type="ECO:0000259" key="4">
    <source>
        <dbReference type="PROSITE" id="PS50086"/>
    </source>
</evidence>
<evidence type="ECO:0000313" key="5">
    <source>
        <dbReference type="EMBL" id="TRY70257.1"/>
    </source>
</evidence>
<feature type="compositionally biased region" description="Basic and acidic residues" evidence="2">
    <location>
        <begin position="39"/>
        <end position="48"/>
    </location>
</feature>
<evidence type="ECO:0000259" key="3">
    <source>
        <dbReference type="PROSITE" id="PS50003"/>
    </source>
</evidence>
<evidence type="ECO:0000256" key="1">
    <source>
        <dbReference type="SAM" id="Coils"/>
    </source>
</evidence>
<dbReference type="EMBL" id="VCGU01000009">
    <property type="protein sequence ID" value="TRY70257.1"/>
    <property type="molecule type" value="Genomic_DNA"/>
</dbReference>
<dbReference type="PANTHER" id="PTHR47219">
    <property type="entry name" value="RAB GTPASE-ACTIVATING PROTEIN 1-LIKE"/>
    <property type="match status" value="1"/>
</dbReference>
<dbReference type="Gene3D" id="1.10.472.80">
    <property type="entry name" value="Ypt/Rab-GAP domain of gyp1p, domain 3"/>
    <property type="match status" value="1"/>
</dbReference>
<evidence type="ECO:0000256" key="2">
    <source>
        <dbReference type="SAM" id="MobiDB-lite"/>
    </source>
</evidence>
<dbReference type="OMA" id="RWEFCNT"/>
<feature type="coiled-coil region" evidence="1">
    <location>
        <begin position="471"/>
        <end position="505"/>
    </location>
</feature>
<dbReference type="GO" id="GO:0031267">
    <property type="term" value="F:small GTPase binding"/>
    <property type="evidence" value="ECO:0007669"/>
    <property type="project" value="TreeGrafter"/>
</dbReference>
<dbReference type="GO" id="GO:0005096">
    <property type="term" value="F:GTPase activator activity"/>
    <property type="evidence" value="ECO:0007669"/>
    <property type="project" value="TreeGrafter"/>
</dbReference>
<feature type="coiled-coil region" evidence="1">
    <location>
        <begin position="395"/>
        <end position="443"/>
    </location>
</feature>
<dbReference type="InterPro" id="IPR050302">
    <property type="entry name" value="Rab_GAP_TBC_domain"/>
</dbReference>
<keyword evidence="1" id="KW-0175">Coiled coil</keyword>
<comment type="caution">
    <text evidence="5">The sequence shown here is derived from an EMBL/GenBank/DDBJ whole genome shotgun (WGS) entry which is preliminary data.</text>
</comment>
<evidence type="ECO:0000313" key="6">
    <source>
        <dbReference type="Proteomes" id="UP000318571"/>
    </source>
</evidence>
<sequence>MFYFPLNPESSGLRAPSLDSEEGVGSEEGEPPKLGMFRKCGDSGERSRASPLPNENLLKLATSMKPSSSLEFATPPESPRLKLRDCAVTKSEEIISFFSGSPDAKQPVAPPRHKRLAHKNKLERLRLTSQDRSSSQGDEPRISADLLIPDLDPTLAYPPLKGHLSMLVVSAKGLRQIMKTRYFVYDKKVGRLKFYKNEEDHHDLLGEIDIQSATFCYDVQSDRSGEFTICTRLGEHVLSAGTAERRMYWLQQLQKARREFAQSSSNRNSFHSQVGLLKEKTPEEEFTLKESSPFKEIMHTLDRPCFDYTSPPKSADYYKKTSFFQSFAKNKPNFRLPRSASMRTPSPPPGDQRSPPPSKPLSSPSTSFTALTRIRKSMRDKKPTTGNAFSPKRFMDERDRELAMLREDYQASKDEAAASKEVIVLLRKQVDALQKEKDTLTELQKPNFDDSQLLEILRTKDGQIVELESSGKDNQKVIDMQENQIDKLKEEVKTYQQMLEAKDDTVVRLTNHVHEMELKQVVAQSAAYPEVSPGPKLTSNGISFDSDKFEFKEFVDIGVQTDIDKERENLQDTVMAFEMQNKFLNKEVLELNHLRQQATDKEQKLFIESSDWEAKFYQIQSKYLLLLNELHNPQVAVSASRQEMVSQLLKDIVEAAESPTLTTTSASYDRFGFRIDLDSEPSLEDKAERLRRQAEDDSQNMTTELENRESKWEDAIATLESRVPFTLTNDIKRLLRLGIPISQRGAVWKAIVDHKLMRASQEHFPTDYYQKVLSNYNPGQTISPAAKQIELDLLRTLPNNKHYDGPYADGIAKLRRVLLAYSVHNPEVEYCQGFNRIVAIALLFMQEEDAFWLLVYIIEHLMPPEYYSRDKQLIGAQVDQAVLRELLMEKLPKLGTHFANHGVDAGMFTLNWFLCVFVDNIPVKTYLHIWDSFLFEGSKVLFRYAIAIFKFLEEDLLQQTDYMSIFNMIRGKLERLADIPTLTQVRTGKKFFFGRL</sequence>
<dbReference type="InterPro" id="IPR011993">
    <property type="entry name" value="PH-like_dom_sf"/>
</dbReference>
<feature type="domain" description="Rab-GAP TBC" evidence="4">
    <location>
        <begin position="738"/>
        <end position="937"/>
    </location>
</feature>
<dbReference type="Pfam" id="PF00566">
    <property type="entry name" value="RabGAP-TBC"/>
    <property type="match status" value="1"/>
</dbReference>
<dbReference type="Proteomes" id="UP000318571">
    <property type="component" value="Chromosome 9"/>
</dbReference>
<keyword evidence="6" id="KW-1185">Reference proteome</keyword>
<dbReference type="PANTHER" id="PTHR47219:SF20">
    <property type="entry name" value="TBC1 DOMAIN FAMILY MEMBER 2B"/>
    <property type="match status" value="1"/>
</dbReference>